<protein>
    <recommendedName>
        <fullName evidence="3">Antitoxin</fullName>
    </recommendedName>
</protein>
<reference evidence="1 2" key="1">
    <citation type="submission" date="2024-09" db="EMBL/GenBank/DDBJ databases">
        <title>Laminarin stimulates single cell rates of sulfate reduction while oxygen inhibits transcriptomic activity in coastal marine sediment.</title>
        <authorList>
            <person name="Lindsay M."/>
            <person name="Orcutt B."/>
            <person name="Emerson D."/>
            <person name="Stepanauskas R."/>
            <person name="D'Angelo T."/>
        </authorList>
    </citation>
    <scope>NUCLEOTIDE SEQUENCE [LARGE SCALE GENOMIC DNA]</scope>
    <source>
        <strain evidence="1">SAG AM-311-K15</strain>
    </source>
</reference>
<accession>A0ABV6Z577</accession>
<dbReference type="Proteomes" id="UP001594351">
    <property type="component" value="Unassembled WGS sequence"/>
</dbReference>
<organism evidence="1 2">
    <name type="scientific">candidate division CSSED10-310 bacterium</name>
    <dbReference type="NCBI Taxonomy" id="2855610"/>
    <lineage>
        <taxon>Bacteria</taxon>
        <taxon>Bacteria division CSSED10-310</taxon>
    </lineage>
</organism>
<name>A0ABV6Z577_UNCC1</name>
<gene>
    <name evidence="1" type="ORF">ACFL27_25715</name>
</gene>
<keyword evidence="2" id="KW-1185">Reference proteome</keyword>
<sequence length="57" mass="6858">MKQAIHKLAKRQETYFRGMARRGIPITWINEANEAQALHIIEQHWEHDENHNALPWK</sequence>
<evidence type="ECO:0000313" key="1">
    <source>
        <dbReference type="EMBL" id="MFC1853599.1"/>
    </source>
</evidence>
<evidence type="ECO:0000313" key="2">
    <source>
        <dbReference type="Proteomes" id="UP001594351"/>
    </source>
</evidence>
<comment type="caution">
    <text evidence="1">The sequence shown here is derived from an EMBL/GenBank/DDBJ whole genome shotgun (WGS) entry which is preliminary data.</text>
</comment>
<dbReference type="EMBL" id="JBHPBY010000545">
    <property type="protein sequence ID" value="MFC1853599.1"/>
    <property type="molecule type" value="Genomic_DNA"/>
</dbReference>
<evidence type="ECO:0008006" key="3">
    <source>
        <dbReference type="Google" id="ProtNLM"/>
    </source>
</evidence>
<proteinExistence type="predicted"/>